<dbReference type="HOGENOM" id="CLU_199258_0_0_1"/>
<dbReference type="InParanoid" id="G0MM58"/>
<keyword evidence="3" id="KW-1185">Reference proteome</keyword>
<feature type="compositionally biased region" description="Basic and acidic residues" evidence="1">
    <location>
        <begin position="38"/>
        <end position="83"/>
    </location>
</feature>
<dbReference type="Proteomes" id="UP000008068">
    <property type="component" value="Unassembled WGS sequence"/>
</dbReference>
<organism evidence="3">
    <name type="scientific">Caenorhabditis brenneri</name>
    <name type="common">Nematode worm</name>
    <dbReference type="NCBI Taxonomy" id="135651"/>
    <lineage>
        <taxon>Eukaryota</taxon>
        <taxon>Metazoa</taxon>
        <taxon>Ecdysozoa</taxon>
        <taxon>Nematoda</taxon>
        <taxon>Chromadorea</taxon>
        <taxon>Rhabditida</taxon>
        <taxon>Rhabditina</taxon>
        <taxon>Rhabditomorpha</taxon>
        <taxon>Rhabditoidea</taxon>
        <taxon>Rhabditidae</taxon>
        <taxon>Peloderinae</taxon>
        <taxon>Caenorhabditis</taxon>
    </lineage>
</organism>
<evidence type="ECO:0000256" key="1">
    <source>
        <dbReference type="SAM" id="MobiDB-lite"/>
    </source>
</evidence>
<dbReference type="EMBL" id="GL379801">
    <property type="protein sequence ID" value="EGT36539.1"/>
    <property type="molecule type" value="Genomic_DNA"/>
</dbReference>
<feature type="region of interest" description="Disordered" evidence="1">
    <location>
        <begin position="36"/>
        <end position="83"/>
    </location>
</feature>
<evidence type="ECO:0000313" key="3">
    <source>
        <dbReference type="Proteomes" id="UP000008068"/>
    </source>
</evidence>
<protein>
    <submittedName>
        <fullName evidence="2">Uncharacterized protein</fullName>
    </submittedName>
</protein>
<accession>G0MM58</accession>
<evidence type="ECO:0000313" key="2">
    <source>
        <dbReference type="EMBL" id="EGT36539.1"/>
    </source>
</evidence>
<gene>
    <name evidence="2" type="ORF">CAEBREN_00908</name>
</gene>
<dbReference type="AlphaFoldDB" id="G0MM58"/>
<name>G0MM58_CAEBE</name>
<reference evidence="3" key="1">
    <citation type="submission" date="2011-07" db="EMBL/GenBank/DDBJ databases">
        <authorList>
            <consortium name="Caenorhabditis brenneri Sequencing and Analysis Consortium"/>
            <person name="Wilson R.K."/>
        </authorList>
    </citation>
    <scope>NUCLEOTIDE SEQUENCE [LARGE SCALE GENOMIC DNA]</scope>
    <source>
        <strain evidence="3">PB2801</strain>
    </source>
</reference>
<proteinExistence type="predicted"/>
<sequence>MAKSMQTARMSTGGKAPRRLWVEENIAHRERHLALRKQRAEEKSQKAKEIAARYTTEARDERAGRRAGEAEKRGTEEAAKKNK</sequence>